<dbReference type="AlphaFoldDB" id="A0A699YLQ6"/>
<keyword evidence="2" id="KW-1185">Reference proteome</keyword>
<proteinExistence type="predicted"/>
<dbReference type="EMBL" id="BLLF01000114">
    <property type="protein sequence ID" value="GFH07764.1"/>
    <property type="molecule type" value="Genomic_DNA"/>
</dbReference>
<gene>
    <name evidence="1" type="ORF">HaLaN_02613</name>
</gene>
<feature type="non-terminal residue" evidence="1">
    <location>
        <position position="1"/>
    </location>
</feature>
<feature type="non-terminal residue" evidence="1">
    <location>
        <position position="123"/>
    </location>
</feature>
<dbReference type="Proteomes" id="UP000485058">
    <property type="component" value="Unassembled WGS sequence"/>
</dbReference>
<protein>
    <submittedName>
        <fullName evidence="1">Uncharacterized protein</fullName>
    </submittedName>
</protein>
<accession>A0A699YLQ6</accession>
<reference evidence="1 2" key="1">
    <citation type="submission" date="2020-02" db="EMBL/GenBank/DDBJ databases">
        <title>Draft genome sequence of Haematococcus lacustris strain NIES-144.</title>
        <authorList>
            <person name="Morimoto D."/>
            <person name="Nakagawa S."/>
            <person name="Yoshida T."/>
            <person name="Sawayama S."/>
        </authorList>
    </citation>
    <scope>NUCLEOTIDE SEQUENCE [LARGE SCALE GENOMIC DNA]</scope>
    <source>
        <strain evidence="1 2">NIES-144</strain>
    </source>
</reference>
<organism evidence="1 2">
    <name type="scientific">Haematococcus lacustris</name>
    <name type="common">Green alga</name>
    <name type="synonym">Haematococcus pluvialis</name>
    <dbReference type="NCBI Taxonomy" id="44745"/>
    <lineage>
        <taxon>Eukaryota</taxon>
        <taxon>Viridiplantae</taxon>
        <taxon>Chlorophyta</taxon>
        <taxon>core chlorophytes</taxon>
        <taxon>Chlorophyceae</taxon>
        <taxon>CS clade</taxon>
        <taxon>Chlamydomonadales</taxon>
        <taxon>Haematococcaceae</taxon>
        <taxon>Haematococcus</taxon>
    </lineage>
</organism>
<name>A0A699YLQ6_HAELA</name>
<evidence type="ECO:0000313" key="1">
    <source>
        <dbReference type="EMBL" id="GFH07764.1"/>
    </source>
</evidence>
<evidence type="ECO:0000313" key="2">
    <source>
        <dbReference type="Proteomes" id="UP000485058"/>
    </source>
</evidence>
<comment type="caution">
    <text evidence="1">The sequence shown here is derived from an EMBL/GenBank/DDBJ whole genome shotgun (WGS) entry which is preliminary data.</text>
</comment>
<sequence length="123" mass="13847">MLVAVSYKKELMTTIYVAKELFFPAYADMALQLVSEAREMGFAHFLLISNTQAGCDELDGDTIIFRDPYVYLKRAPLAGISLLTSFESGPDTRNNNIGMVYAQNTRPDGPTAWVFRWLVEITL</sequence>